<dbReference type="InterPro" id="IPR036397">
    <property type="entry name" value="RNaseH_sf"/>
</dbReference>
<dbReference type="OrthoDB" id="106945at2759"/>
<evidence type="ECO:0000313" key="1">
    <source>
        <dbReference type="EMBL" id="KIH64405.1"/>
    </source>
</evidence>
<gene>
    <name evidence="1" type="ORF">ANCDUO_05285</name>
</gene>
<dbReference type="Proteomes" id="UP000054047">
    <property type="component" value="Unassembled WGS sequence"/>
</dbReference>
<proteinExistence type="predicted"/>
<accession>A0A0C2GT22</accession>
<keyword evidence="2" id="KW-1185">Reference proteome</keyword>
<evidence type="ECO:0008006" key="3">
    <source>
        <dbReference type="Google" id="ProtNLM"/>
    </source>
</evidence>
<reference evidence="1 2" key="1">
    <citation type="submission" date="2013-12" db="EMBL/GenBank/DDBJ databases">
        <title>Draft genome of the parsitic nematode Ancylostoma duodenale.</title>
        <authorList>
            <person name="Mitreva M."/>
        </authorList>
    </citation>
    <scope>NUCLEOTIDE SEQUENCE [LARGE SCALE GENOMIC DNA]</scope>
    <source>
        <strain evidence="1 2">Zhejiang</strain>
    </source>
</reference>
<name>A0A0C2GT22_9BILA</name>
<dbReference type="Gene3D" id="3.30.420.10">
    <property type="entry name" value="Ribonuclease H-like superfamily/Ribonuclease H"/>
    <property type="match status" value="1"/>
</dbReference>
<dbReference type="AlphaFoldDB" id="A0A0C2GT22"/>
<protein>
    <recommendedName>
        <fullName evidence="3">Tc1-like transposase DDE domain-containing protein</fullName>
    </recommendedName>
</protein>
<organism evidence="1 2">
    <name type="scientific">Ancylostoma duodenale</name>
    <dbReference type="NCBI Taxonomy" id="51022"/>
    <lineage>
        <taxon>Eukaryota</taxon>
        <taxon>Metazoa</taxon>
        <taxon>Ecdysozoa</taxon>
        <taxon>Nematoda</taxon>
        <taxon>Chromadorea</taxon>
        <taxon>Rhabditida</taxon>
        <taxon>Rhabditina</taxon>
        <taxon>Rhabditomorpha</taxon>
        <taxon>Strongyloidea</taxon>
        <taxon>Ancylostomatidae</taxon>
        <taxon>Ancylostomatinae</taxon>
        <taxon>Ancylostoma</taxon>
    </lineage>
</organism>
<evidence type="ECO:0000313" key="2">
    <source>
        <dbReference type="Proteomes" id="UP000054047"/>
    </source>
</evidence>
<sequence length="75" mass="9076">MVKEWFRRKRVDVMEWPSQSQDLNIIEHVWRELGKKEVWEEFDKSVIDKLLDAIPRRCQAVIDARGFASYLKKKV</sequence>
<dbReference type="EMBL" id="KN728083">
    <property type="protein sequence ID" value="KIH64405.1"/>
    <property type="molecule type" value="Genomic_DNA"/>
</dbReference>
<dbReference type="GO" id="GO:0003676">
    <property type="term" value="F:nucleic acid binding"/>
    <property type="evidence" value="ECO:0007669"/>
    <property type="project" value="InterPro"/>
</dbReference>